<feature type="region of interest" description="Disordered" evidence="1">
    <location>
        <begin position="771"/>
        <end position="793"/>
    </location>
</feature>
<dbReference type="Pfam" id="PF20639">
    <property type="entry name" value="Rrn6_K-rich"/>
    <property type="match status" value="1"/>
</dbReference>
<dbReference type="EMBL" id="MU839827">
    <property type="protein sequence ID" value="KAK1761316.1"/>
    <property type="molecule type" value="Genomic_DNA"/>
</dbReference>
<dbReference type="Proteomes" id="UP001239445">
    <property type="component" value="Unassembled WGS sequence"/>
</dbReference>
<comment type="caution">
    <text evidence="4">The sequence shown here is derived from an EMBL/GenBank/DDBJ whole genome shotgun (WGS) entry which is preliminary data.</text>
</comment>
<dbReference type="PANTHER" id="PTHR28221">
    <property type="entry name" value="RNA POLYMERASE I-SPECIFIC TRANSCRIPTION INITIATION FACTOR RRN6"/>
    <property type="match status" value="1"/>
</dbReference>
<feature type="region of interest" description="Disordered" evidence="1">
    <location>
        <begin position="884"/>
        <end position="977"/>
    </location>
</feature>
<gene>
    <name evidence="4" type="ORF">QBC47DRAFT_369678</name>
</gene>
<name>A0AAJ0BSP9_9PEZI</name>
<keyword evidence="5" id="KW-1185">Reference proteome</keyword>
<dbReference type="InterPro" id="IPR048535">
    <property type="entry name" value="RRN6_beta-prop"/>
</dbReference>
<feature type="compositionally biased region" description="Low complexity" evidence="1">
    <location>
        <begin position="894"/>
        <end position="911"/>
    </location>
</feature>
<dbReference type="AlphaFoldDB" id="A0AAJ0BSP9"/>
<keyword evidence="4" id="KW-0396">Initiation factor</keyword>
<feature type="compositionally biased region" description="Basic and acidic residues" evidence="1">
    <location>
        <begin position="1"/>
        <end position="13"/>
    </location>
</feature>
<dbReference type="PANTHER" id="PTHR28221:SF2">
    <property type="entry name" value="RNA POLYMERASE I-SPECIFIC TRANSCRIPTION INITIATION FACTOR RRN6"/>
    <property type="match status" value="1"/>
</dbReference>
<feature type="compositionally biased region" description="Basic residues" evidence="1">
    <location>
        <begin position="966"/>
        <end position="977"/>
    </location>
</feature>
<dbReference type="GO" id="GO:0042790">
    <property type="term" value="P:nucleolar large rRNA transcription by RNA polymerase I"/>
    <property type="evidence" value="ECO:0007669"/>
    <property type="project" value="TreeGrafter"/>
</dbReference>
<feature type="region of interest" description="Disordered" evidence="1">
    <location>
        <begin position="1"/>
        <end position="20"/>
    </location>
</feature>
<feature type="domain" description="RRN6 beta-propeller" evidence="2">
    <location>
        <begin position="127"/>
        <end position="501"/>
    </location>
</feature>
<reference evidence="4" key="1">
    <citation type="submission" date="2023-06" db="EMBL/GenBank/DDBJ databases">
        <title>Genome-scale phylogeny and comparative genomics of the fungal order Sordariales.</title>
        <authorList>
            <consortium name="Lawrence Berkeley National Laboratory"/>
            <person name="Hensen N."/>
            <person name="Bonometti L."/>
            <person name="Westerberg I."/>
            <person name="Brannstrom I.O."/>
            <person name="Guillou S."/>
            <person name="Cros-Aarteil S."/>
            <person name="Calhoun S."/>
            <person name="Haridas S."/>
            <person name="Kuo A."/>
            <person name="Mondo S."/>
            <person name="Pangilinan J."/>
            <person name="Riley R."/>
            <person name="Labutti K."/>
            <person name="Andreopoulos B."/>
            <person name="Lipzen A."/>
            <person name="Chen C."/>
            <person name="Yanf M."/>
            <person name="Daum C."/>
            <person name="Ng V."/>
            <person name="Clum A."/>
            <person name="Steindorff A."/>
            <person name="Ohm R."/>
            <person name="Martin F."/>
            <person name="Silar P."/>
            <person name="Natvig D."/>
            <person name="Lalanne C."/>
            <person name="Gautier V."/>
            <person name="Ament-Velasquez S.L."/>
            <person name="Kruys A."/>
            <person name="Hutchinson M.I."/>
            <person name="Powell A.J."/>
            <person name="Barry K."/>
            <person name="Miller A.N."/>
            <person name="Grigoriev I.V."/>
            <person name="Debuchy R."/>
            <person name="Gladieux P."/>
            <person name="Thoren M.H."/>
            <person name="Johannesson H."/>
        </authorList>
    </citation>
    <scope>NUCLEOTIDE SEQUENCE</scope>
    <source>
        <strain evidence="4">PSN4</strain>
    </source>
</reference>
<evidence type="ECO:0000259" key="3">
    <source>
        <dbReference type="Pfam" id="PF20639"/>
    </source>
</evidence>
<feature type="domain" description="RRN6 K-rich C-terminal" evidence="3">
    <location>
        <begin position="823"/>
        <end position="976"/>
    </location>
</feature>
<dbReference type="Pfam" id="PF10214">
    <property type="entry name" value="Rrn6_beta-prop"/>
    <property type="match status" value="1"/>
</dbReference>
<sequence length="977" mass="107271">MVRHTHAEREAASKARGPGPLNHLLDCSSWVDSEEGQLRRINLEDGTPFFRQVTDFTPWCPSTKPDTVVSGSKTAPSDLARTQLNWLVKTHPDVLLTDEITQALLLEETAASVDLRPGVRKPPTATARLLSVGEILDARNEKATRAHRAVALASGESGQLLRIVSLDHRECSWESVDVRLRLSRANLQLTGEWGYDAVPITLIRFAVVRKRTRPIRWLIVQKATSTTVFEPEIKAIPIRAGGAIETSGSSQITPNPLLLIGSHQTGGADHADASFVACSNGATRLAIIDCSGGWTVWDLRGRRSARPKAIKPVMIMRGNLTGSGLPLIVDLGARRITWLTVDPVVRKKDSDDDSVASGSDSEQVPQPRALLISAGESVCLFDTKTKKLHSLAAVLLPTPRRRTRHPTRVVDIKLSPLHPSQAFVLTNRRLFWVATRELDAGRLSLKTLGSRSHSKANGYQTLRLDVSPATYVNGRKACFVCVRLANETQVMVTWCIQPGPNTPHVMHPTAVGLQAPAAVTSIEMLPVLRVVGPDAGGTLLARQDLKFFEVLAFGENFEVSSALCAWVNDAHSQVPAPDVEAPDKPKKRMRAARRTFLRAMEGAFVVPDGYVDQQKAKEVDTEHEEQPERAFEFWSGRVVQGRERQQDGAEAMDVDVKDVVQRLRAVGQRQSMLNVVSRDRSTDELLQIAAEWEQMELEEREGLAAAPIWTRQSGLSLVEFIEDLQGGDEGSPFQEDIRRVAAEVCLSETGIIERSDQDDTAELEAAMQDTFPFRSSPPLQPSQELPGLPKPVEEDPVSARLRKYTTMDRVMTAAETKPAAINMHWEDDADPEVVDFEAAADEEEQEWELMRRRRMERRRKRAEKLASLASQGLASDVYSAPVVGLSSSQPRGMSQPVVSQSQVSQPRISQRGVSQPLSSQVPAASQPRGIPASQTVVSGNGFGSIGSSQGMPFPMSQIVPGAHGGRQVKKVKKSGFR</sequence>
<protein>
    <submittedName>
        <fullName evidence="4">RNA polymerase I-specific transcription initiation factor RRN6-like protein</fullName>
    </submittedName>
</protein>
<evidence type="ECO:0000256" key="1">
    <source>
        <dbReference type="SAM" id="MobiDB-lite"/>
    </source>
</evidence>
<proteinExistence type="predicted"/>
<dbReference type="InterPro" id="IPR048536">
    <property type="entry name" value="Rrn6_K-rich"/>
</dbReference>
<accession>A0AAJ0BSP9</accession>
<evidence type="ECO:0000313" key="5">
    <source>
        <dbReference type="Proteomes" id="UP001239445"/>
    </source>
</evidence>
<dbReference type="GO" id="GO:0070860">
    <property type="term" value="C:RNA polymerase I core factor complex"/>
    <property type="evidence" value="ECO:0007669"/>
    <property type="project" value="TreeGrafter"/>
</dbReference>
<evidence type="ECO:0000313" key="4">
    <source>
        <dbReference type="EMBL" id="KAK1761316.1"/>
    </source>
</evidence>
<dbReference type="GO" id="GO:0001163">
    <property type="term" value="F:RNA polymerase I transcription regulatory region sequence-specific DNA binding"/>
    <property type="evidence" value="ECO:0007669"/>
    <property type="project" value="TreeGrafter"/>
</dbReference>
<dbReference type="GO" id="GO:0003743">
    <property type="term" value="F:translation initiation factor activity"/>
    <property type="evidence" value="ECO:0007669"/>
    <property type="project" value="UniProtKB-KW"/>
</dbReference>
<dbReference type="GO" id="GO:0001179">
    <property type="term" value="F:RNA polymerase I general transcription initiation factor binding"/>
    <property type="evidence" value="ECO:0007669"/>
    <property type="project" value="TreeGrafter"/>
</dbReference>
<feature type="compositionally biased region" description="Polar residues" evidence="1">
    <location>
        <begin position="912"/>
        <end position="923"/>
    </location>
</feature>
<evidence type="ECO:0000259" key="2">
    <source>
        <dbReference type="Pfam" id="PF10214"/>
    </source>
</evidence>
<dbReference type="InterPro" id="IPR019350">
    <property type="entry name" value="RNA_pol_I-sp_TIF_RRN6-like"/>
</dbReference>
<keyword evidence="4" id="KW-0648">Protein biosynthesis</keyword>
<organism evidence="4 5">
    <name type="scientific">Echria macrotheca</name>
    <dbReference type="NCBI Taxonomy" id="438768"/>
    <lineage>
        <taxon>Eukaryota</taxon>
        <taxon>Fungi</taxon>
        <taxon>Dikarya</taxon>
        <taxon>Ascomycota</taxon>
        <taxon>Pezizomycotina</taxon>
        <taxon>Sordariomycetes</taxon>
        <taxon>Sordariomycetidae</taxon>
        <taxon>Sordariales</taxon>
        <taxon>Schizotheciaceae</taxon>
        <taxon>Echria</taxon>
    </lineage>
</organism>